<name>A0ABQ6MCM2_9STRA</name>
<evidence type="ECO:0000313" key="1">
    <source>
        <dbReference type="EMBL" id="GMI23344.1"/>
    </source>
</evidence>
<proteinExistence type="predicted"/>
<dbReference type="EMBL" id="BRYB01000122">
    <property type="protein sequence ID" value="GMI23344.1"/>
    <property type="molecule type" value="Genomic_DNA"/>
</dbReference>
<dbReference type="Proteomes" id="UP001165060">
    <property type="component" value="Unassembled WGS sequence"/>
</dbReference>
<evidence type="ECO:0000313" key="2">
    <source>
        <dbReference type="Proteomes" id="UP001165060"/>
    </source>
</evidence>
<accession>A0ABQ6MCM2</accession>
<organism evidence="1 2">
    <name type="scientific">Tetraparma gracilis</name>
    <dbReference type="NCBI Taxonomy" id="2962635"/>
    <lineage>
        <taxon>Eukaryota</taxon>
        <taxon>Sar</taxon>
        <taxon>Stramenopiles</taxon>
        <taxon>Ochrophyta</taxon>
        <taxon>Bolidophyceae</taxon>
        <taxon>Parmales</taxon>
        <taxon>Triparmaceae</taxon>
        <taxon>Tetraparma</taxon>
    </lineage>
</organism>
<protein>
    <submittedName>
        <fullName evidence="1">Uncharacterized protein</fullName>
    </submittedName>
</protein>
<sequence length="69" mass="7539">MSSSSPLLAPYLVPTPFLPLCMSLLSSPNPTFSYSPKSHLKGGEIGPEESVGGWRGKRFEVTLKRSEEE</sequence>
<comment type="caution">
    <text evidence="1">The sequence shown here is derived from an EMBL/GenBank/DDBJ whole genome shotgun (WGS) entry which is preliminary data.</text>
</comment>
<keyword evidence="2" id="KW-1185">Reference proteome</keyword>
<reference evidence="1 2" key="1">
    <citation type="journal article" date="2023" name="Commun. Biol.">
        <title>Genome analysis of Parmales, the sister group of diatoms, reveals the evolutionary specialization of diatoms from phago-mixotrophs to photoautotrophs.</title>
        <authorList>
            <person name="Ban H."/>
            <person name="Sato S."/>
            <person name="Yoshikawa S."/>
            <person name="Yamada K."/>
            <person name="Nakamura Y."/>
            <person name="Ichinomiya M."/>
            <person name="Sato N."/>
            <person name="Blanc-Mathieu R."/>
            <person name="Endo H."/>
            <person name="Kuwata A."/>
            <person name="Ogata H."/>
        </authorList>
    </citation>
    <scope>NUCLEOTIDE SEQUENCE [LARGE SCALE GENOMIC DNA]</scope>
</reference>
<gene>
    <name evidence="1" type="ORF">TeGR_g4887</name>
</gene>